<dbReference type="EMBL" id="QWKX01000007">
    <property type="protein sequence ID" value="RIH79258.1"/>
    <property type="molecule type" value="Genomic_DNA"/>
</dbReference>
<dbReference type="Proteomes" id="UP000266089">
    <property type="component" value="Unassembled WGS sequence"/>
</dbReference>
<protein>
    <recommendedName>
        <fullName evidence="4">Prepilin-type N-terminal cleavage/methylation domain-containing protein</fullName>
    </recommendedName>
</protein>
<dbReference type="OrthoDB" id="25017at2"/>
<evidence type="ECO:0000256" key="1">
    <source>
        <dbReference type="SAM" id="Phobius"/>
    </source>
</evidence>
<keyword evidence="1" id="KW-0472">Membrane</keyword>
<dbReference type="AlphaFoldDB" id="A0A399E5Q0"/>
<reference evidence="2 3" key="1">
    <citation type="submission" date="2018-08" db="EMBL/GenBank/DDBJ databases">
        <title>Meiothermus cateniformans JCM 15151 genome sequencing project.</title>
        <authorList>
            <person name="Da Costa M.S."/>
            <person name="Albuquerque L."/>
            <person name="Raposo P."/>
            <person name="Froufe H.J.C."/>
            <person name="Barroso C.S."/>
            <person name="Egas C."/>
        </authorList>
    </citation>
    <scope>NUCLEOTIDE SEQUENCE [LARGE SCALE GENOMIC DNA]</scope>
    <source>
        <strain evidence="2 3">JCM 15151</strain>
    </source>
</reference>
<sequence>MRKNGLSLVEMLIAAVVGVAVLTLIAAGLRSSSDSLRFVQNAQLLTEDLRNAGNLVSDYLSSAAFVYPPGVTLSIGSPSGYSVRNPRTGDNTWRTGQDPVIALLQPPRVENGMEVVKFVMIYPLNRGWVVARATGAENPGPDPANNDKWLLYIYERNLVVDSNRLPNGLPAIIPTTIPGSSGNLLADYVQPGGFVVSFANCLGFDEEGLARPVPCPATPPAPLRAEHSAAQMRFSLQGEIRQGGRDARVPASPLRFEAAPRNLPLRLSEISLN</sequence>
<gene>
    <name evidence="2" type="ORF">Mcate_00432</name>
</gene>
<name>A0A399E5Q0_9DEIN</name>
<evidence type="ECO:0000313" key="2">
    <source>
        <dbReference type="EMBL" id="RIH79258.1"/>
    </source>
</evidence>
<proteinExistence type="predicted"/>
<accession>A0A399E5Q0</accession>
<dbReference type="RefSeq" id="WP_027887005.1">
    <property type="nucleotide sequence ID" value="NZ_JBHSXZ010000027.1"/>
</dbReference>
<keyword evidence="1" id="KW-1133">Transmembrane helix</keyword>
<comment type="caution">
    <text evidence="2">The sequence shown here is derived from an EMBL/GenBank/DDBJ whole genome shotgun (WGS) entry which is preliminary data.</text>
</comment>
<evidence type="ECO:0008006" key="4">
    <source>
        <dbReference type="Google" id="ProtNLM"/>
    </source>
</evidence>
<evidence type="ECO:0000313" key="3">
    <source>
        <dbReference type="Proteomes" id="UP000266089"/>
    </source>
</evidence>
<feature type="transmembrane region" description="Helical" evidence="1">
    <location>
        <begin position="6"/>
        <end position="29"/>
    </location>
</feature>
<organism evidence="2 3">
    <name type="scientific">Meiothermus taiwanensis</name>
    <dbReference type="NCBI Taxonomy" id="172827"/>
    <lineage>
        <taxon>Bacteria</taxon>
        <taxon>Thermotogati</taxon>
        <taxon>Deinococcota</taxon>
        <taxon>Deinococci</taxon>
        <taxon>Thermales</taxon>
        <taxon>Thermaceae</taxon>
        <taxon>Meiothermus</taxon>
    </lineage>
</organism>
<keyword evidence="1" id="KW-0812">Transmembrane</keyword>